<evidence type="ECO:0000259" key="5">
    <source>
        <dbReference type="PROSITE" id="PS50937"/>
    </source>
</evidence>
<keyword evidence="4" id="KW-0175">Coiled coil</keyword>
<dbReference type="Pfam" id="PF13411">
    <property type="entry name" value="MerR_1"/>
    <property type="match status" value="1"/>
</dbReference>
<dbReference type="InterPro" id="IPR009061">
    <property type="entry name" value="DNA-bd_dom_put_sf"/>
</dbReference>
<feature type="domain" description="HTH merR-type" evidence="5">
    <location>
        <begin position="1"/>
        <end position="68"/>
    </location>
</feature>
<protein>
    <submittedName>
        <fullName evidence="6">MerR family transcriptional regulator</fullName>
    </submittedName>
</protein>
<dbReference type="CDD" id="cd01282">
    <property type="entry name" value="HTH_MerR-like_sg3"/>
    <property type="match status" value="1"/>
</dbReference>
<comment type="caution">
    <text evidence="6">The sequence shown here is derived from an EMBL/GenBank/DDBJ whole genome shotgun (WGS) entry which is preliminary data.</text>
</comment>
<dbReference type="InterPro" id="IPR047057">
    <property type="entry name" value="MerR_fam"/>
</dbReference>
<dbReference type="InterPro" id="IPR000551">
    <property type="entry name" value="MerR-type_HTH_dom"/>
</dbReference>
<dbReference type="PROSITE" id="PS50937">
    <property type="entry name" value="HTH_MERR_2"/>
    <property type="match status" value="1"/>
</dbReference>
<dbReference type="PANTHER" id="PTHR30204">
    <property type="entry name" value="REDOX-CYCLING DRUG-SENSING TRANSCRIPTIONAL ACTIVATOR SOXR"/>
    <property type="match status" value="1"/>
</dbReference>
<proteinExistence type="predicted"/>
<gene>
    <name evidence="6" type="ORF">POL58_06685</name>
</gene>
<evidence type="ECO:0000313" key="6">
    <source>
        <dbReference type="EMBL" id="MDC0667414.1"/>
    </source>
</evidence>
<dbReference type="PRINTS" id="PR00040">
    <property type="entry name" value="HTHMERR"/>
</dbReference>
<keyword evidence="7" id="KW-1185">Reference proteome</keyword>
<name>A0ABT5AZZ0_9BACT</name>
<sequence length="133" mass="14607">MKIGELARRTGASPRAIRHYEKAGLLSAGRLFNGYRDFGDEAVAEVKHVVRMIRLGFSLEEIATFPACMFTGGAAVICPVAMQAHRDKLEEIETLIAELEERRDRLLATLKAAAQQSAEHARTASRNQEATGP</sequence>
<organism evidence="6 7">
    <name type="scientific">Nannocystis radixulma</name>
    <dbReference type="NCBI Taxonomy" id="2995305"/>
    <lineage>
        <taxon>Bacteria</taxon>
        <taxon>Pseudomonadati</taxon>
        <taxon>Myxococcota</taxon>
        <taxon>Polyangia</taxon>
        <taxon>Nannocystales</taxon>
        <taxon>Nannocystaceae</taxon>
        <taxon>Nannocystis</taxon>
    </lineage>
</organism>
<dbReference type="SMART" id="SM00422">
    <property type="entry name" value="HTH_MERR"/>
    <property type="match status" value="1"/>
</dbReference>
<dbReference type="RefSeq" id="WP_271995463.1">
    <property type="nucleotide sequence ID" value="NZ_JAQNDN010000002.1"/>
</dbReference>
<feature type="coiled-coil region" evidence="4">
    <location>
        <begin position="82"/>
        <end position="116"/>
    </location>
</feature>
<evidence type="ECO:0000256" key="1">
    <source>
        <dbReference type="ARBA" id="ARBA00023015"/>
    </source>
</evidence>
<evidence type="ECO:0000256" key="3">
    <source>
        <dbReference type="ARBA" id="ARBA00023163"/>
    </source>
</evidence>
<evidence type="ECO:0000313" key="7">
    <source>
        <dbReference type="Proteomes" id="UP001217838"/>
    </source>
</evidence>
<dbReference type="SUPFAM" id="SSF46955">
    <property type="entry name" value="Putative DNA-binding domain"/>
    <property type="match status" value="1"/>
</dbReference>
<keyword evidence="2" id="KW-0238">DNA-binding</keyword>
<keyword evidence="1" id="KW-0805">Transcription regulation</keyword>
<dbReference type="PANTHER" id="PTHR30204:SF94">
    <property type="entry name" value="HEAVY METAL-DEPENDENT TRANSCRIPTIONAL REGULATOR HI_0293-RELATED"/>
    <property type="match status" value="1"/>
</dbReference>
<dbReference type="EMBL" id="JAQNDN010000002">
    <property type="protein sequence ID" value="MDC0667414.1"/>
    <property type="molecule type" value="Genomic_DNA"/>
</dbReference>
<evidence type="ECO:0000256" key="2">
    <source>
        <dbReference type="ARBA" id="ARBA00023125"/>
    </source>
</evidence>
<reference evidence="6 7" key="1">
    <citation type="submission" date="2022-11" db="EMBL/GenBank/DDBJ databases">
        <title>Minimal conservation of predation-associated metabolite biosynthetic gene clusters underscores biosynthetic potential of Myxococcota including descriptions for ten novel species: Archangium lansinium sp. nov., Myxococcus landrumus sp. nov., Nannocystis bai.</title>
        <authorList>
            <person name="Ahearne A."/>
            <person name="Stevens C."/>
            <person name="Dowd S."/>
        </authorList>
    </citation>
    <scope>NUCLEOTIDE SEQUENCE [LARGE SCALE GENOMIC DNA]</scope>
    <source>
        <strain evidence="6 7">NCELM</strain>
    </source>
</reference>
<dbReference type="Proteomes" id="UP001217838">
    <property type="component" value="Unassembled WGS sequence"/>
</dbReference>
<keyword evidence="3" id="KW-0804">Transcription</keyword>
<dbReference type="Gene3D" id="1.10.1660.10">
    <property type="match status" value="1"/>
</dbReference>
<accession>A0ABT5AZZ0</accession>
<evidence type="ECO:0000256" key="4">
    <source>
        <dbReference type="SAM" id="Coils"/>
    </source>
</evidence>